<feature type="compositionally biased region" description="Polar residues" evidence="1">
    <location>
        <begin position="607"/>
        <end position="621"/>
    </location>
</feature>
<dbReference type="AlphaFoldDB" id="A0A5N5QPR1"/>
<evidence type="ECO:0000313" key="3">
    <source>
        <dbReference type="Proteomes" id="UP000383932"/>
    </source>
</evidence>
<feature type="region of interest" description="Disordered" evidence="1">
    <location>
        <begin position="604"/>
        <end position="741"/>
    </location>
</feature>
<feature type="region of interest" description="Disordered" evidence="1">
    <location>
        <begin position="128"/>
        <end position="147"/>
    </location>
</feature>
<comment type="caution">
    <text evidence="2">The sequence shown here is derived from an EMBL/GenBank/DDBJ whole genome shotgun (WGS) entry which is preliminary data.</text>
</comment>
<reference evidence="2 3" key="1">
    <citation type="journal article" date="2019" name="Fungal Biol. Biotechnol.">
        <title>Draft genome sequence of fastidious pathogen Ceratobasidium theobromae, which causes vascular-streak dieback in Theobroma cacao.</title>
        <authorList>
            <person name="Ali S.S."/>
            <person name="Asman A."/>
            <person name="Shao J."/>
            <person name="Firmansyah A.P."/>
            <person name="Susilo A.W."/>
            <person name="Rosmana A."/>
            <person name="McMahon P."/>
            <person name="Junaid M."/>
            <person name="Guest D."/>
            <person name="Kheng T.Y."/>
            <person name="Meinhardt L.W."/>
            <person name="Bailey B.A."/>
        </authorList>
    </citation>
    <scope>NUCLEOTIDE SEQUENCE [LARGE SCALE GENOMIC DNA]</scope>
    <source>
        <strain evidence="2 3">CT2</strain>
    </source>
</reference>
<feature type="region of interest" description="Disordered" evidence="1">
    <location>
        <begin position="97"/>
        <end position="116"/>
    </location>
</feature>
<feature type="compositionally biased region" description="Polar residues" evidence="1">
    <location>
        <begin position="883"/>
        <end position="894"/>
    </location>
</feature>
<feature type="compositionally biased region" description="Polar residues" evidence="1">
    <location>
        <begin position="130"/>
        <end position="142"/>
    </location>
</feature>
<feature type="region of interest" description="Disordered" evidence="1">
    <location>
        <begin position="157"/>
        <end position="215"/>
    </location>
</feature>
<feature type="compositionally biased region" description="Low complexity" evidence="1">
    <location>
        <begin position="1061"/>
        <end position="1070"/>
    </location>
</feature>
<gene>
    <name evidence="2" type="ORF">CTheo_2845</name>
</gene>
<name>A0A5N5QPR1_9AGAM</name>
<accession>A0A5N5QPR1</accession>
<feature type="region of interest" description="Disordered" evidence="1">
    <location>
        <begin position="1016"/>
        <end position="1110"/>
    </location>
</feature>
<feature type="compositionally biased region" description="Polar residues" evidence="1">
    <location>
        <begin position="551"/>
        <end position="566"/>
    </location>
</feature>
<dbReference type="Proteomes" id="UP000383932">
    <property type="component" value="Unassembled WGS sequence"/>
</dbReference>
<feature type="compositionally biased region" description="Basic and acidic residues" evidence="1">
    <location>
        <begin position="957"/>
        <end position="973"/>
    </location>
</feature>
<organism evidence="2 3">
    <name type="scientific">Ceratobasidium theobromae</name>
    <dbReference type="NCBI Taxonomy" id="1582974"/>
    <lineage>
        <taxon>Eukaryota</taxon>
        <taxon>Fungi</taxon>
        <taxon>Dikarya</taxon>
        <taxon>Basidiomycota</taxon>
        <taxon>Agaricomycotina</taxon>
        <taxon>Agaricomycetes</taxon>
        <taxon>Cantharellales</taxon>
        <taxon>Ceratobasidiaceae</taxon>
        <taxon>Ceratobasidium</taxon>
    </lineage>
</organism>
<feature type="region of interest" description="Disordered" evidence="1">
    <location>
        <begin position="957"/>
        <end position="982"/>
    </location>
</feature>
<feature type="compositionally biased region" description="Polar residues" evidence="1">
    <location>
        <begin position="659"/>
        <end position="686"/>
    </location>
</feature>
<feature type="compositionally biased region" description="Polar residues" evidence="1">
    <location>
        <begin position="1095"/>
        <end position="1106"/>
    </location>
</feature>
<evidence type="ECO:0000313" key="2">
    <source>
        <dbReference type="EMBL" id="KAB5593765.1"/>
    </source>
</evidence>
<evidence type="ECO:0000256" key="1">
    <source>
        <dbReference type="SAM" id="MobiDB-lite"/>
    </source>
</evidence>
<dbReference type="OrthoDB" id="3216045at2759"/>
<feature type="compositionally biased region" description="Polar residues" evidence="1">
    <location>
        <begin position="1043"/>
        <end position="1052"/>
    </location>
</feature>
<feature type="compositionally biased region" description="Polar residues" evidence="1">
    <location>
        <begin position="1071"/>
        <end position="1086"/>
    </location>
</feature>
<feature type="region of interest" description="Disordered" evidence="1">
    <location>
        <begin position="443"/>
        <end position="464"/>
    </location>
</feature>
<feature type="region of interest" description="Disordered" evidence="1">
    <location>
        <begin position="548"/>
        <end position="591"/>
    </location>
</feature>
<feature type="region of interest" description="Disordered" evidence="1">
    <location>
        <begin position="354"/>
        <end position="414"/>
    </location>
</feature>
<feature type="compositionally biased region" description="Low complexity" evidence="1">
    <location>
        <begin position="370"/>
        <end position="380"/>
    </location>
</feature>
<feature type="region of interest" description="Disordered" evidence="1">
    <location>
        <begin position="871"/>
        <end position="906"/>
    </location>
</feature>
<proteinExistence type="predicted"/>
<feature type="compositionally biased region" description="Polar residues" evidence="1">
    <location>
        <begin position="1025"/>
        <end position="1034"/>
    </location>
</feature>
<dbReference type="EMBL" id="SSOP01000031">
    <property type="protein sequence ID" value="KAB5593765.1"/>
    <property type="molecule type" value="Genomic_DNA"/>
</dbReference>
<sequence length="1224" mass="131164">MARDAKPSANQETSKIAFPMPRRASLASSFSLPSLSLSRSKTTPTLAPLDTNRANGHPLDGEDTRLSHITPSVGMAGPPSSPGTAVPLPSIRSLRSRFSFTSQEPPNLPSVLVQTPNKRVTSRRFLPFGNSASNQAADNTPSVPRKSLGDVFALGRASTSSRYDSSSARSATPSSRSTRSVTSAATMRGAWSHNSSQSGLAPPKSPSSRPRSDDFTALSADLGYVLAIGSGEDTIRRRPDAPPAEVLPRQRDSDQTIVEVSWEDPALTNSPSVSTPPVLDVGVARSLDTADDVVILPTTINHLASGRPRQSPVPPISIPPPSKGGIAMVQLDYPDTEQRLGTVIEYEPSVLDSSTTAYPFTPVDDRSDVTSSTNNTPSSTDRLSRKNSHNIPPRIPSPSPASASASRDSPHKRDLPVSVDLAKALSSSWLNQNGLEAGLSGSATTGSAHLGQKPSYPHDRLGGRSAQGLQIDTRDAVANPGFSFLKVDLDARASLASALGLVEESYPTPKSEFPVRSSMDIEADARESRRNKLERLVPSLITPISDGESFAQKSDLSGSTAVNQDTPHFLTSKGLGDVAHPSTKGSTQDARYLDTVDDDLTRLLSPNRFSPTHVVSASEPGNHQDRLRTPASAHPSLPSGPLTPQIQPSPLQRPGSRLPQKTSTPSSSVTPGRTNDLSSTRTNANLQRGDPGDRNAISLNNSPMLSPKKLANAWSWGEDQREPVTTPDQPGRPLPRRSPSVSAAMARKRSASFDLSGSDIFAKDTGDPFVAQPNGLKRTDWLGPKTARAFAAAGLLEKDRERSGPYLAQSETPGYRGAALNAWRTHSDRNGIFGSGPGSVRSHSRLGSEIISPSYRTRSVAGGDLSPSFRRSSLDYTAPPSPVSTHRTLVSNGTSSSQSQQSALQNLRERHELETEALLLALAGSKRVERDLRAENDELVGHILQLEKRIAQLEAEREQFGRSQSRARERRWDTPPPSDVDTFDKRRQEIMLGRPASRALNIRNKLSIAGNGALARGINRPFLSPNETPRSVSVASVRRPATNIRSRSSSPSKYLDLADTSISSHRSSSSTRGGATFSQPPVSTPETEFDEWSEASFNQPLQSSPKQDARHRLSSHSVVSLIPQIPGSMSLLVHEQPGGEFGAEDDVSFGGSASPSSMTLVHPRSNTPKPMPANISPITADFSFNSIPGSPRSLRLRPEEEMHLADLISLQGLEITDVLATLDS</sequence>
<feature type="region of interest" description="Disordered" evidence="1">
    <location>
        <begin position="1"/>
        <end position="89"/>
    </location>
</feature>
<feature type="compositionally biased region" description="Low complexity" evidence="1">
    <location>
        <begin position="21"/>
        <end position="46"/>
    </location>
</feature>
<keyword evidence="3" id="KW-1185">Reference proteome</keyword>
<protein>
    <submittedName>
        <fullName evidence="2">Uncharacterized protein</fullName>
    </submittedName>
</protein>
<feature type="region of interest" description="Disordered" evidence="1">
    <location>
        <begin position="233"/>
        <end position="254"/>
    </location>
</feature>
<feature type="compositionally biased region" description="Low complexity" evidence="1">
    <location>
        <begin position="157"/>
        <end position="188"/>
    </location>
</feature>